<sequence length="311" mass="33514">MLSASISHKSDVGGVAVNIAPEDIGARLAAMRDTVRRHTGHAPDRFLVQEMIGNGVELILGTHRDALGTAILLGMGGVTAELFQDTALRLLPESGALTRAEALSMVRELKTWPLLDGYRGRPKADVDALVDAIVAFSQMAAVLGGCVRRTAWRCLVHDSMQRGVPAMTQSAARNTRTVDIENRQDRQDHRSHQDREDALHDVRDAAAFVHDLAQQARVHITDAGGSRMVWRRFGAGPHVLLVHGGHGSWLHWVRNVAALSARHTVWVPDLPGFGASGNPGDGVLQTLVDTIVAGFAQLPVDGPVDVIGFSF</sequence>
<dbReference type="GO" id="GO:0016787">
    <property type="term" value="F:hydrolase activity"/>
    <property type="evidence" value="ECO:0007669"/>
    <property type="project" value="UniProtKB-ARBA"/>
</dbReference>
<dbReference type="Pfam" id="PF00561">
    <property type="entry name" value="Abhydrolase_1"/>
    <property type="match status" value="1"/>
</dbReference>
<dbReference type="InterPro" id="IPR029058">
    <property type="entry name" value="AB_hydrolase_fold"/>
</dbReference>
<dbReference type="AlphaFoldDB" id="A0A494G9X9"/>
<feature type="compositionally biased region" description="Basic and acidic residues" evidence="4">
    <location>
        <begin position="176"/>
        <end position="196"/>
    </location>
</feature>
<keyword evidence="1" id="KW-0436">Ligase</keyword>
<dbReference type="PANTHER" id="PTHR43334">
    <property type="entry name" value="ACETATE--COA LIGASE [ADP-FORMING]"/>
    <property type="match status" value="1"/>
</dbReference>
<evidence type="ECO:0000256" key="2">
    <source>
        <dbReference type="ARBA" id="ARBA00022741"/>
    </source>
</evidence>
<evidence type="ECO:0000256" key="4">
    <source>
        <dbReference type="SAM" id="MobiDB-lite"/>
    </source>
</evidence>
<dbReference type="InParanoid" id="A0A494G9X9"/>
<evidence type="ECO:0000256" key="3">
    <source>
        <dbReference type="ARBA" id="ARBA00022840"/>
    </source>
</evidence>
<feature type="domain" description="AB hydrolase-1" evidence="5">
    <location>
        <begin position="237"/>
        <end position="311"/>
    </location>
</feature>
<organism evidence="6">
    <name type="scientific">Solanum lycopersicum</name>
    <name type="common">Tomato</name>
    <name type="synonym">Lycopersicon esculentum</name>
    <dbReference type="NCBI Taxonomy" id="4081"/>
    <lineage>
        <taxon>Eukaryota</taxon>
        <taxon>Viridiplantae</taxon>
        <taxon>Streptophyta</taxon>
        <taxon>Embryophyta</taxon>
        <taxon>Tracheophyta</taxon>
        <taxon>Spermatophyta</taxon>
        <taxon>Magnoliopsida</taxon>
        <taxon>eudicotyledons</taxon>
        <taxon>Gunneridae</taxon>
        <taxon>Pentapetalae</taxon>
        <taxon>asterids</taxon>
        <taxon>lamiids</taxon>
        <taxon>Solanales</taxon>
        <taxon>Solanaceae</taxon>
        <taxon>Solanoideae</taxon>
        <taxon>Solaneae</taxon>
        <taxon>Solanum</taxon>
        <taxon>Solanum subgen. Lycopersicon</taxon>
    </lineage>
</organism>
<dbReference type="SUPFAM" id="SSF56059">
    <property type="entry name" value="Glutathione synthetase ATP-binding domain-like"/>
    <property type="match status" value="1"/>
</dbReference>
<dbReference type="EnsemblPlants" id="Solyc00g125260.2.1">
    <property type="protein sequence ID" value="Solyc00g125260.2.1"/>
    <property type="gene ID" value="Solyc00g125260.2"/>
</dbReference>
<keyword evidence="3" id="KW-0067">ATP-binding</keyword>
<name>A0A494G9X9_SOLLC</name>
<dbReference type="PaxDb" id="4081-Solyc00g125260.1.1"/>
<dbReference type="Gramene" id="Solyc00g125260.2.1">
    <property type="protein sequence ID" value="Solyc00g125260.2.1"/>
    <property type="gene ID" value="Solyc00g125260.2"/>
</dbReference>
<dbReference type="InterPro" id="IPR051538">
    <property type="entry name" value="Acyl-CoA_Synth/Transferase"/>
</dbReference>
<evidence type="ECO:0000313" key="6">
    <source>
        <dbReference type="EnsemblPlants" id="Solyc00g125260.2.1"/>
    </source>
</evidence>
<dbReference type="GO" id="GO:0005524">
    <property type="term" value="F:ATP binding"/>
    <property type="evidence" value="ECO:0007669"/>
    <property type="project" value="UniProtKB-KW"/>
</dbReference>
<evidence type="ECO:0000259" key="5">
    <source>
        <dbReference type="Pfam" id="PF00561"/>
    </source>
</evidence>
<keyword evidence="2" id="KW-0547">Nucleotide-binding</keyword>
<evidence type="ECO:0000256" key="1">
    <source>
        <dbReference type="ARBA" id="ARBA00022598"/>
    </source>
</evidence>
<dbReference type="Proteomes" id="UP000004994">
    <property type="component" value="Unassembled WGS sequence"/>
</dbReference>
<dbReference type="PANTHER" id="PTHR43334:SF1">
    <property type="entry name" value="3-HYDROXYPROPIONATE--COA LIGASE [ADP-FORMING]"/>
    <property type="match status" value="1"/>
</dbReference>
<reference evidence="6" key="2">
    <citation type="submission" date="2019-04" db="UniProtKB">
        <authorList>
            <consortium name="EnsemblPlants"/>
        </authorList>
    </citation>
    <scope>IDENTIFICATION</scope>
    <source>
        <strain evidence="6">cv. Heinz 1706</strain>
    </source>
</reference>
<protein>
    <recommendedName>
        <fullName evidence="5">AB hydrolase-1 domain-containing protein</fullName>
    </recommendedName>
</protein>
<dbReference type="Gene3D" id="3.40.50.1820">
    <property type="entry name" value="alpha/beta hydrolase"/>
    <property type="match status" value="1"/>
</dbReference>
<proteinExistence type="predicted"/>
<dbReference type="STRING" id="4081.A0A494G9X9"/>
<evidence type="ECO:0000313" key="7">
    <source>
        <dbReference type="Proteomes" id="UP000004994"/>
    </source>
</evidence>
<dbReference type="InterPro" id="IPR000073">
    <property type="entry name" value="AB_hydrolase_1"/>
</dbReference>
<dbReference type="Gene3D" id="3.30.470.20">
    <property type="entry name" value="ATP-grasp fold, B domain"/>
    <property type="match status" value="1"/>
</dbReference>
<keyword evidence="7" id="KW-1185">Reference proteome</keyword>
<reference evidence="6" key="1">
    <citation type="journal article" date="2012" name="Nature">
        <title>The tomato genome sequence provides insights into fleshy fruit evolution.</title>
        <authorList>
            <consortium name="Tomato Genome Consortium"/>
        </authorList>
    </citation>
    <scope>NUCLEOTIDE SEQUENCE [LARGE SCALE GENOMIC DNA]</scope>
    <source>
        <strain evidence="6">cv. Heinz 1706</strain>
    </source>
</reference>
<feature type="region of interest" description="Disordered" evidence="4">
    <location>
        <begin position="165"/>
        <end position="196"/>
    </location>
</feature>
<accession>A0A494G9X9</accession>
<dbReference type="SUPFAM" id="SSF53474">
    <property type="entry name" value="alpha/beta-Hydrolases"/>
    <property type="match status" value="1"/>
</dbReference>
<dbReference type="Pfam" id="PF13549">
    <property type="entry name" value="ATP-grasp_5"/>
    <property type="match status" value="1"/>
</dbReference>
<dbReference type="GO" id="GO:0016874">
    <property type="term" value="F:ligase activity"/>
    <property type="evidence" value="ECO:0007669"/>
    <property type="project" value="UniProtKB-KW"/>
</dbReference>